<dbReference type="Pfam" id="PF13279">
    <property type="entry name" value="4HBT_2"/>
    <property type="match status" value="2"/>
</dbReference>
<keyword evidence="2" id="KW-1185">Reference proteome</keyword>
<dbReference type="Gene3D" id="3.10.129.10">
    <property type="entry name" value="Hotdog Thioesterase"/>
    <property type="match status" value="2"/>
</dbReference>
<dbReference type="SUPFAM" id="SSF54637">
    <property type="entry name" value="Thioesterase/thiol ester dehydrase-isomerase"/>
    <property type="match status" value="2"/>
</dbReference>
<dbReference type="InParanoid" id="A0A1Y5RPW0"/>
<dbReference type="InterPro" id="IPR029069">
    <property type="entry name" value="HotDog_dom_sf"/>
</dbReference>
<evidence type="ECO:0000313" key="1">
    <source>
        <dbReference type="EMBL" id="SLN22623.1"/>
    </source>
</evidence>
<gene>
    <name evidence="1" type="ORF">OCH7691_00603</name>
</gene>
<organism evidence="1 2">
    <name type="scientific">Oceanibacterium hippocampi</name>
    <dbReference type="NCBI Taxonomy" id="745714"/>
    <lineage>
        <taxon>Bacteria</taxon>
        <taxon>Pseudomonadati</taxon>
        <taxon>Pseudomonadota</taxon>
        <taxon>Alphaproteobacteria</taxon>
        <taxon>Sneathiellales</taxon>
        <taxon>Sneathiellaceae</taxon>
        <taxon>Oceanibacterium</taxon>
    </lineage>
</organism>
<dbReference type="EMBL" id="FWFR01000001">
    <property type="protein sequence ID" value="SLN22623.1"/>
    <property type="molecule type" value="Genomic_DNA"/>
</dbReference>
<protein>
    <submittedName>
        <fullName evidence="1">Bifunctional 3-hydroxyacyl-CoA dehydrogenase/thioesterase</fullName>
    </submittedName>
</protein>
<dbReference type="RefSeq" id="WP_085881927.1">
    <property type="nucleotide sequence ID" value="NZ_FWFR01000001.1"/>
</dbReference>
<sequence length="307" mass="32873">MGDWLESYRGMVESWDCDFVGHMNVRGYVGHARDGLDALTFALGLDPRKARDAGLEFMPVTSHVHFLRERRAGQPISVRTGLAAPIAPGTDTVRVVQEIIGLDDQAISATILTDAAVTRRRDGARLPLSDHLGDGTAHVVAVPPHAEPRSLSLGTSRSAPDLAEAEALGLLRTYVGRIADKACDRDGRLGTPGYIGCVSDSVGGATVALSSTGQMPEGVGGAALEYRLVYRRAAMAGDLVELRSGLREITDKTFIWVHWLFDRATGECLATMENVGALLDLKARRIIRLPESARASLAALRVPGLEA</sequence>
<dbReference type="Proteomes" id="UP000193200">
    <property type="component" value="Unassembled WGS sequence"/>
</dbReference>
<evidence type="ECO:0000313" key="2">
    <source>
        <dbReference type="Proteomes" id="UP000193200"/>
    </source>
</evidence>
<name>A0A1Y5RPW0_9PROT</name>
<reference evidence="1 2" key="1">
    <citation type="submission" date="2017-03" db="EMBL/GenBank/DDBJ databases">
        <authorList>
            <person name="Afonso C.L."/>
            <person name="Miller P.J."/>
            <person name="Scott M.A."/>
            <person name="Spackman E."/>
            <person name="Goraichik I."/>
            <person name="Dimitrov K.M."/>
            <person name="Suarez D.L."/>
            <person name="Swayne D.E."/>
        </authorList>
    </citation>
    <scope>NUCLEOTIDE SEQUENCE [LARGE SCALE GENOMIC DNA]</scope>
    <source>
        <strain evidence="1 2">CECT 7691</strain>
    </source>
</reference>
<dbReference type="AlphaFoldDB" id="A0A1Y5RPW0"/>
<proteinExistence type="predicted"/>
<accession>A0A1Y5RPW0</accession>